<feature type="domain" description="Ketosynthase family 3 (KS3)" evidence="9">
    <location>
        <begin position="8"/>
        <end position="442"/>
    </location>
</feature>
<feature type="active site" description="Proton donor; for dehydratase activity" evidence="6">
    <location>
        <position position="1165"/>
    </location>
</feature>
<dbReference type="OrthoDB" id="329835at2759"/>
<evidence type="ECO:0000256" key="2">
    <source>
        <dbReference type="ARBA" id="ARBA00022553"/>
    </source>
</evidence>
<evidence type="ECO:0000259" key="8">
    <source>
        <dbReference type="PROSITE" id="PS50075"/>
    </source>
</evidence>
<dbReference type="InterPro" id="IPR001227">
    <property type="entry name" value="Ac_transferase_dom_sf"/>
</dbReference>
<dbReference type="SUPFAM" id="SSF51735">
    <property type="entry name" value="NAD(P)-binding Rossmann-fold domains"/>
    <property type="match status" value="2"/>
</dbReference>
<dbReference type="Pfam" id="PF08242">
    <property type="entry name" value="Methyltransf_12"/>
    <property type="match status" value="1"/>
</dbReference>
<dbReference type="SUPFAM" id="SSF55048">
    <property type="entry name" value="Probable ACP-binding domain of malonyl-CoA ACP transacylase"/>
    <property type="match status" value="1"/>
</dbReference>
<feature type="domain" description="PKS/mFAS DH" evidence="10">
    <location>
        <begin position="954"/>
        <end position="1263"/>
    </location>
</feature>
<dbReference type="InterPro" id="IPR020807">
    <property type="entry name" value="PKS_DH"/>
</dbReference>
<dbReference type="SMART" id="SM00825">
    <property type="entry name" value="PKS_KS"/>
    <property type="match status" value="1"/>
</dbReference>
<dbReference type="InterPro" id="IPR013217">
    <property type="entry name" value="Methyltransf_12"/>
</dbReference>
<dbReference type="InterPro" id="IPR014030">
    <property type="entry name" value="Ketoacyl_synth_N"/>
</dbReference>
<dbReference type="Gene3D" id="3.40.366.10">
    <property type="entry name" value="Malonyl-Coenzyme A Acyl Carrier Protein, domain 2"/>
    <property type="match status" value="1"/>
</dbReference>
<dbReference type="Gene3D" id="3.40.50.720">
    <property type="entry name" value="NAD(P)-binding Rossmann-like Domain"/>
    <property type="match status" value="2"/>
</dbReference>
<dbReference type="SMART" id="SM00822">
    <property type="entry name" value="PKS_KR"/>
    <property type="match status" value="1"/>
</dbReference>
<dbReference type="InterPro" id="IPR006162">
    <property type="entry name" value="Ppantetheine_attach_site"/>
</dbReference>
<gene>
    <name evidence="11" type="ORF">P153DRAFT_292080</name>
</gene>
<dbReference type="GO" id="GO:0008168">
    <property type="term" value="F:methyltransferase activity"/>
    <property type="evidence" value="ECO:0007669"/>
    <property type="project" value="UniProtKB-KW"/>
</dbReference>
<evidence type="ECO:0000256" key="7">
    <source>
        <dbReference type="SAM" id="MobiDB-lite"/>
    </source>
</evidence>
<feature type="region of interest" description="C-terminal hotdog fold" evidence="6">
    <location>
        <begin position="1104"/>
        <end position="1263"/>
    </location>
</feature>
<dbReference type="SMART" id="SM00827">
    <property type="entry name" value="PKS_AT"/>
    <property type="match status" value="1"/>
</dbReference>
<dbReference type="PANTHER" id="PTHR43775">
    <property type="entry name" value="FATTY ACID SYNTHASE"/>
    <property type="match status" value="1"/>
</dbReference>
<dbReference type="FunFam" id="3.40.47.10:FF:000019">
    <property type="entry name" value="Polyketide synthase type I"/>
    <property type="match status" value="1"/>
</dbReference>
<name>A0A6A6AFG8_9PLEO</name>
<dbReference type="Pfam" id="PF16197">
    <property type="entry name" value="KAsynt_C_assoc"/>
    <property type="match status" value="1"/>
</dbReference>
<dbReference type="SMART" id="SM00826">
    <property type="entry name" value="PKS_DH"/>
    <property type="match status" value="1"/>
</dbReference>
<dbReference type="InterPro" id="IPR049900">
    <property type="entry name" value="PKS_mFAS_DH"/>
</dbReference>
<dbReference type="Gene3D" id="3.10.129.110">
    <property type="entry name" value="Polyketide synthase dehydratase"/>
    <property type="match status" value="1"/>
</dbReference>
<dbReference type="GO" id="GO:0004312">
    <property type="term" value="F:fatty acid synthase activity"/>
    <property type="evidence" value="ECO:0007669"/>
    <property type="project" value="TreeGrafter"/>
</dbReference>
<evidence type="ECO:0000259" key="9">
    <source>
        <dbReference type="PROSITE" id="PS52004"/>
    </source>
</evidence>
<dbReference type="InterPro" id="IPR013120">
    <property type="entry name" value="FAR_NAD-bd"/>
</dbReference>
<dbReference type="PROSITE" id="PS52019">
    <property type="entry name" value="PKS_MFAS_DH"/>
    <property type="match status" value="1"/>
</dbReference>
<dbReference type="InterPro" id="IPR020841">
    <property type="entry name" value="PKS_Beta-ketoAc_synthase_dom"/>
</dbReference>
<sequence>MSSEVPRPEPIAIVGSACRFAGGVDSSDKLWELLRQPRDVRSEITNSRFNAKGFYHTDSAHHGHMNVLHSYLLDGDVRTFDAEFFGINPIEARAMDPQQRLLLEIVYEAIESGGFSMEGLRGSDTSVFAGLMCGDYEAMMLRDLDQAPTHFAVGTSRAVLSNRLSYFFDWHGASVTVDTACSSSLVAVHQAVQALRAGDSTMAVACGSNLILGPEMYILESKLKMLSPDGLSRMWDKDANGYARGDGVAAVVLKTLSRALADGDKIEAVIRETGVNQDGATPGLTMPSASAQRALIQSVYKKSGLDPQNPAHRPQYIEAHGTGTPAGDPVEAEALSTAFFSHSRGVNNAALYTGSIKTVLGHTEGTAGIAGLLKVTKALQNSTIPPNLWFNQLSPSVAPFYGDLQIPTEAQKWPEVSGDQPRRASVNNFGFGGTNAHAIIESYDTQTARDAVVATSNGTVLTPFVFSAASAESLRANLTSYVSYLETHPETNIHDLAYTLRARRSVLPFRVTFSATNLKDLKFKIQTRIDDTTGSPVGVRTWSAGSGTRSKILGVFTGQGAQYARMGAELIEQSSLARRILQTLEDHLASLPEEDRPNWSLRAELLADPSVSRVGEATISQPLCTAVQIIIVDLLRSANVHLETVVGHSSGEIAAAYAAGFLSARDALLVAYYRGLHCKHAASPNGDIKGAMLAAGTSLADATELCEAEEFAGRVSVAAINSSSSVTISGDEDAVDELALILSDENKFNRRLKVDTAYHSSHMLPCFVPYVTSLRRAGIKALSGNAECTWHSSVYNGRPIEPLTDRLDDEYWANNMTMPVTFSDAVHGAVEAGQGGSEHVVALEIGPHPALAGPASQNIQDILQRKIPYHGTLSRGGDAAIAFSTCLGFLWTHLDSTSINLDECEVTLSSAEPSQRPRFTVLHDLPSYQWKHEAAYWAESRRSRRMRLREEPYHQLLGNVSPDSAPHALRWKNVLKPREMTWLEGHQVQNQVVLPAAAYVSTAIEAAKALAGNKAIHLIELSDFHIHNAIMFDQNDTGVEIQVELSQISVTADHVMASFTYSSAMGGDAADLVLAANGGIKVILGDEEASLFLLPERHPLPPHMIPVTSDRLYDFMDSLEYDFSGPFRSLVKLERNLGNSACVAIKARVSTPDADALLIHPVDLDAAFQSIMLAYSYPGDDRLRLLHLPTSIRKLRINPALLASEGYVKSDSTQLDSTCSTADDAEPGSGFSGSVNIYAHDISHAAVQVDQVTFKPVGSDASNDRDVFYKMHWVPSKPDGVLAAANVPVTKYDHDLMFVLSRIAAFYLRTFDKMVPEDDPARSESPLCHYLNYARHMTNLLERGEHKWAHLEWLNDTEQDVLDDIDTHGFADNSDVRIMLLVGQTMPRVFKGETTMLEHFRTSGLLDEYYSNGFGTKQSTLWVASVLKQLTDRNPHLSLLEIGAGTGGATKTILQGIGHDFDNYTFTDISSSFFENAAETFSAYQDRMVFKVCNAENDPGDQGFQEGTYDVVIAFMVVHACARLDEAVLNLRKLLKPGGLLVLGEGASDGAMQAGAGFIFGTLPGWWRGVDEGRTLSPLVNTSEWEVILKGAGFSGIDTMSPPQLFDAFGITLFVSTAIDERIEFARNPLSVIGNVMYDKVVLIGGQTPPVAHLVQELQKVLVPLASHVLKYQSLEDLDETSLDGESVVISLVDLEHPVFKDITSERWYKFRKLFETKREVLWLTSGRLEDEPYCNMTVGFGRSAMHEESDLRVQYVDIADVEQLEANTVADYLLKFTSKLLDAKDILYTKEPEIIVDTQGRELVPRLFPITDANDRLNSVTRPISRQVDISESIVELNQNKNGPMLRQLSRYETSQELNPQDNIIKLYITHSVTSALKNPAGYQFLALARDESGAHYIVSVSSLTSVVNVPRELALPCTLSGVSEASYLTLVAAELIAKAIVDPLFSGQSLVVHNASNVIAQAINRQSLAKGVIATFIADSGATLLESSSVVTIKLPLYLGRSEIARLLPVDVACFAGFSTSEKAANEQAILACLPPYCRKESMHSLFAPHAFGSGAHKVIPDSTLEHATTYIKQQTLPFVEMISLETVLQGKQSDNALTIVDWTSPSPTLPAQVTRLESKQLFKGDKTYWLVGLSGALGISLCDWMIERGVRYLVLTSRNPKIDPRWIENHRSRGVVIEILLCDVTDERAIKAVHQNIVDTLPPIVGLLNGAMVLRDVSVPRMEFEHVTDVIRPKVLGSIHLDRIFHDVDLDFFVLLSSINCVIGNVGQANYAAANMGMVGVAGNRRKRGLRSSVVNVGAIIGVGYITQSDRQLDVTVAKTAMMHLSEQDFHQIFAECMEAGHLDNPNGPEISTGLLSVAPESINIPPWYSDPKFARFRIHQSLNDSNNKKEKTNAVSIQSLLQACKSQKDTLQVVQQAFGAQLRRILQVSTSDDDLMMMRGVDLGFDSLLSVDVRSWFLKNFQVSIPVLKIMANDVRMSSLAELAVEGIPTELIPHVPHDGVQDSSSDEGSKNSSSDSLPITPSTDLSDGATTPPGVIDDSKAAVNVDWDLETSPPVPDTIPLLASAPAPKEKPEVVVLTGCSGLLGHHLLNTLIEQSSIRKIICIAVRRLSERLETGQLPPPSDRIVYYEGDLTQLRLGLSEDEWINIFSSVDAVIHNGSDTSHLKYYSALRQANVESTKQLVRTCLQRMIPLHYVSSAGVALFAELEAFPPISCTTTGKTPPADGSHGYMCGKWVCESLLERVHAKYGLRIVIQRPSTIIRAGSDAEVERASFDWVNALLHYVHKTQKVPRIDYNAGAFDLVSIETCVRNTVEELLRDPPSDGRIVYVNSVGDEVIPMASMANLGLEKIGKTYDVCSMEEWTKAVVGAGMHPAVAALIETFDEPGVEKYPTLLRAKDK</sequence>
<dbReference type="PROSITE" id="PS52004">
    <property type="entry name" value="KS3_2"/>
    <property type="match status" value="1"/>
</dbReference>
<dbReference type="Pfam" id="PF00109">
    <property type="entry name" value="ketoacyl-synt"/>
    <property type="match status" value="1"/>
</dbReference>
<dbReference type="Pfam" id="PF07993">
    <property type="entry name" value="NAD_binding_4"/>
    <property type="match status" value="1"/>
</dbReference>
<dbReference type="CDD" id="cd02440">
    <property type="entry name" value="AdoMet_MTases"/>
    <property type="match status" value="1"/>
</dbReference>
<dbReference type="InterPro" id="IPR042104">
    <property type="entry name" value="PKS_dehydratase_sf"/>
</dbReference>
<dbReference type="PROSITE" id="PS50075">
    <property type="entry name" value="CARRIER"/>
    <property type="match status" value="1"/>
</dbReference>
<dbReference type="InterPro" id="IPR032821">
    <property type="entry name" value="PKS_assoc"/>
</dbReference>
<feature type="compositionally biased region" description="Polar residues" evidence="7">
    <location>
        <begin position="2522"/>
        <end position="2534"/>
    </location>
</feature>
<dbReference type="InterPro" id="IPR009081">
    <property type="entry name" value="PP-bd_ACP"/>
</dbReference>
<dbReference type="InterPro" id="IPR029063">
    <property type="entry name" value="SAM-dependent_MTases_sf"/>
</dbReference>
<dbReference type="Pfam" id="PF00698">
    <property type="entry name" value="Acyl_transf_1"/>
    <property type="match status" value="1"/>
</dbReference>
<dbReference type="InterPro" id="IPR036291">
    <property type="entry name" value="NAD(P)-bd_dom_sf"/>
</dbReference>
<dbReference type="SUPFAM" id="SSF53901">
    <property type="entry name" value="Thiolase-like"/>
    <property type="match status" value="1"/>
</dbReference>
<dbReference type="Pfam" id="PF08659">
    <property type="entry name" value="KR"/>
    <property type="match status" value="1"/>
</dbReference>
<keyword evidence="2" id="KW-0597">Phosphoprotein</keyword>
<dbReference type="InterPro" id="IPR014031">
    <property type="entry name" value="Ketoacyl_synth_C"/>
</dbReference>
<evidence type="ECO:0000313" key="12">
    <source>
        <dbReference type="Proteomes" id="UP000799771"/>
    </source>
</evidence>
<dbReference type="InterPro" id="IPR057326">
    <property type="entry name" value="KR_dom"/>
</dbReference>
<keyword evidence="3" id="KW-0489">Methyltransferase</keyword>
<dbReference type="InterPro" id="IPR013968">
    <property type="entry name" value="PKS_KR"/>
</dbReference>
<evidence type="ECO:0000256" key="4">
    <source>
        <dbReference type="ARBA" id="ARBA00022679"/>
    </source>
</evidence>
<dbReference type="SUPFAM" id="SSF53335">
    <property type="entry name" value="S-adenosyl-L-methionine-dependent methyltransferases"/>
    <property type="match status" value="1"/>
</dbReference>
<evidence type="ECO:0000256" key="1">
    <source>
        <dbReference type="ARBA" id="ARBA00022450"/>
    </source>
</evidence>
<dbReference type="InterPro" id="IPR016036">
    <property type="entry name" value="Malonyl_transacylase_ACP-bd"/>
</dbReference>
<protein>
    <submittedName>
        <fullName evidence="11">Polyketide synthase PksF</fullName>
    </submittedName>
</protein>
<evidence type="ECO:0000256" key="3">
    <source>
        <dbReference type="ARBA" id="ARBA00022603"/>
    </source>
</evidence>
<dbReference type="RefSeq" id="XP_033523530.1">
    <property type="nucleotide sequence ID" value="XM_033663814.1"/>
</dbReference>
<dbReference type="Gene3D" id="3.40.50.150">
    <property type="entry name" value="Vaccinia Virus protein VP39"/>
    <property type="match status" value="1"/>
</dbReference>
<keyword evidence="12" id="KW-1185">Reference proteome</keyword>
<dbReference type="InterPro" id="IPR049552">
    <property type="entry name" value="PKS_DH_N"/>
</dbReference>
<dbReference type="Pfam" id="PF02801">
    <property type="entry name" value="Ketoacyl-synt_C"/>
    <property type="match status" value="1"/>
</dbReference>
<dbReference type="GeneID" id="54404246"/>
<keyword evidence="4" id="KW-0808">Transferase</keyword>
<dbReference type="GO" id="GO:0044550">
    <property type="term" value="P:secondary metabolite biosynthetic process"/>
    <property type="evidence" value="ECO:0007669"/>
    <property type="project" value="UniProtKB-ARBA"/>
</dbReference>
<dbReference type="InterPro" id="IPR014043">
    <property type="entry name" value="Acyl_transferase_dom"/>
</dbReference>
<dbReference type="Gene3D" id="3.40.47.10">
    <property type="match status" value="1"/>
</dbReference>
<proteinExistence type="predicted"/>
<evidence type="ECO:0000256" key="6">
    <source>
        <dbReference type="PROSITE-ProRule" id="PRU01363"/>
    </source>
</evidence>
<reference evidence="11" key="1">
    <citation type="journal article" date="2020" name="Stud. Mycol.">
        <title>101 Dothideomycetes genomes: a test case for predicting lifestyles and emergence of pathogens.</title>
        <authorList>
            <person name="Haridas S."/>
            <person name="Albert R."/>
            <person name="Binder M."/>
            <person name="Bloem J."/>
            <person name="Labutti K."/>
            <person name="Salamov A."/>
            <person name="Andreopoulos B."/>
            <person name="Baker S."/>
            <person name="Barry K."/>
            <person name="Bills G."/>
            <person name="Bluhm B."/>
            <person name="Cannon C."/>
            <person name="Castanera R."/>
            <person name="Culley D."/>
            <person name="Daum C."/>
            <person name="Ezra D."/>
            <person name="Gonzalez J."/>
            <person name="Henrissat B."/>
            <person name="Kuo A."/>
            <person name="Liang C."/>
            <person name="Lipzen A."/>
            <person name="Lutzoni F."/>
            <person name="Magnuson J."/>
            <person name="Mondo S."/>
            <person name="Nolan M."/>
            <person name="Ohm R."/>
            <person name="Pangilinan J."/>
            <person name="Park H.-J."/>
            <person name="Ramirez L."/>
            <person name="Alfaro M."/>
            <person name="Sun H."/>
            <person name="Tritt A."/>
            <person name="Yoshinaga Y."/>
            <person name="Zwiers L.-H."/>
            <person name="Turgeon B."/>
            <person name="Goodwin S."/>
            <person name="Spatafora J."/>
            <person name="Crous P."/>
            <person name="Grigoriev I."/>
        </authorList>
    </citation>
    <scope>NUCLEOTIDE SEQUENCE</scope>
    <source>
        <strain evidence="11">CBS 119687</strain>
    </source>
</reference>
<dbReference type="InterPro" id="IPR016035">
    <property type="entry name" value="Acyl_Trfase/lysoPLipase"/>
</dbReference>
<feature type="region of interest" description="Disordered" evidence="7">
    <location>
        <begin position="2498"/>
        <end position="2542"/>
    </location>
</feature>
<dbReference type="InterPro" id="IPR049551">
    <property type="entry name" value="PKS_DH_C"/>
</dbReference>
<dbReference type="Proteomes" id="UP000799771">
    <property type="component" value="Unassembled WGS sequence"/>
</dbReference>
<dbReference type="InterPro" id="IPR016039">
    <property type="entry name" value="Thiolase-like"/>
</dbReference>
<dbReference type="CDD" id="cd00833">
    <property type="entry name" value="PKS"/>
    <property type="match status" value="1"/>
</dbReference>
<dbReference type="SUPFAM" id="SSF52151">
    <property type="entry name" value="FabD/lysophospholipase-like"/>
    <property type="match status" value="1"/>
</dbReference>
<dbReference type="EMBL" id="ML977507">
    <property type="protein sequence ID" value="KAF2129141.1"/>
    <property type="molecule type" value="Genomic_DNA"/>
</dbReference>
<evidence type="ECO:0000259" key="10">
    <source>
        <dbReference type="PROSITE" id="PS52019"/>
    </source>
</evidence>
<dbReference type="InterPro" id="IPR050091">
    <property type="entry name" value="PKS_NRPS_Biosynth_Enz"/>
</dbReference>
<dbReference type="PROSITE" id="PS00012">
    <property type="entry name" value="PHOSPHOPANTETHEINE"/>
    <property type="match status" value="1"/>
</dbReference>
<feature type="active site" description="Proton acceptor; for dehydratase activity" evidence="6">
    <location>
        <position position="986"/>
    </location>
</feature>
<dbReference type="Pfam" id="PF21089">
    <property type="entry name" value="PKS_DH_N"/>
    <property type="match status" value="1"/>
</dbReference>
<keyword evidence="5" id="KW-0511">Multifunctional enzyme</keyword>
<evidence type="ECO:0000313" key="11">
    <source>
        <dbReference type="EMBL" id="KAF2129141.1"/>
    </source>
</evidence>
<keyword evidence="1" id="KW-0596">Phosphopantetheine</keyword>
<evidence type="ECO:0000256" key="5">
    <source>
        <dbReference type="ARBA" id="ARBA00023268"/>
    </source>
</evidence>
<dbReference type="Pfam" id="PF14765">
    <property type="entry name" value="PS-DH"/>
    <property type="match status" value="1"/>
</dbReference>
<dbReference type="PANTHER" id="PTHR43775:SF20">
    <property type="entry name" value="HYBRID PKS-NRPS SYNTHETASE APDA"/>
    <property type="match status" value="1"/>
</dbReference>
<accession>A0A6A6AFG8</accession>
<dbReference type="GO" id="GO:0006633">
    <property type="term" value="P:fatty acid biosynthetic process"/>
    <property type="evidence" value="ECO:0007669"/>
    <property type="project" value="TreeGrafter"/>
</dbReference>
<feature type="domain" description="Carrier" evidence="8">
    <location>
        <begin position="2412"/>
        <end position="2492"/>
    </location>
</feature>
<organism evidence="11 12">
    <name type="scientific">Dothidotthia symphoricarpi CBS 119687</name>
    <dbReference type="NCBI Taxonomy" id="1392245"/>
    <lineage>
        <taxon>Eukaryota</taxon>
        <taxon>Fungi</taxon>
        <taxon>Dikarya</taxon>
        <taxon>Ascomycota</taxon>
        <taxon>Pezizomycotina</taxon>
        <taxon>Dothideomycetes</taxon>
        <taxon>Pleosporomycetidae</taxon>
        <taxon>Pleosporales</taxon>
        <taxon>Dothidotthiaceae</taxon>
        <taxon>Dothidotthia</taxon>
    </lineage>
</organism>
<dbReference type="GO" id="GO:0032259">
    <property type="term" value="P:methylation"/>
    <property type="evidence" value="ECO:0007669"/>
    <property type="project" value="UniProtKB-KW"/>
</dbReference>
<feature type="region of interest" description="N-terminal hotdog fold" evidence="6">
    <location>
        <begin position="954"/>
        <end position="1087"/>
    </location>
</feature>